<dbReference type="Proteomes" id="UP000733611">
    <property type="component" value="Unassembled WGS sequence"/>
</dbReference>
<feature type="compositionally biased region" description="Basic residues" evidence="1">
    <location>
        <begin position="594"/>
        <end position="625"/>
    </location>
</feature>
<sequence>MEEIKLDAAAAQDNLPVIPLGVSDWGSLRAGNYLVVDKTAKLKKLVAFHSVFLSRPRRMGKSTLCSMLYELFAHGKESFKGKAIYELWSDKTYPVIRLSFNKIKGINSNDPCDFDQALKIALVKAFQNAGFPEVLCFDKGELLNGFLENFTTIAQEHQLVFLIDEWDAPLSNSLDNEDAFNVFKGVLEVFYSWLRGVPNLRFVFVTGIMRYRETSWFSGQDIQDISMVPYFADLLGYTKEDIKQSFKDYIPLAAQVKNVTEDDLFEELTRYYNGFCFDYNASVKVYCPFAVNRFFSSLMLGEQPYMENYWMNSSNAPSALVSYLHGHTLEQDELTELCEQQFTLSCRQILEPSFFGTVKLKHLLVQAGYFSIKSIAKNSVNPSERIFNCGVTNKDVDKDFVPVLTEYLVNFDKKKQKELEQEGKAAQQYLLQDDIEHMCAMLNLSLDKVGYPILKNAEEVLYAFIFDQALRSDLIDTEREEINNLGRCDLVAITPEQVYVFELKRLPKPSSSENARRALLDKADQQMLSRGYGNGRMYQGKPITGIALVICDKYRQICAWRTIKKTEAGVERAEDFIPLLNIATQPQVPTTKGSKSRKSATKAKKGGAKTSKAGRKKRSKSKRQP</sequence>
<keyword evidence="3" id="KW-0067">ATP-binding</keyword>
<dbReference type="PANTHER" id="PTHR34825:SF1">
    <property type="entry name" value="AAA-ATPASE-LIKE DOMAIN-CONTAINING PROTEIN"/>
    <property type="match status" value="1"/>
</dbReference>
<reference evidence="3" key="1">
    <citation type="journal article" date="2021" name="PeerJ">
        <title>Extensive microbial diversity within the chicken gut microbiome revealed by metagenomics and culture.</title>
        <authorList>
            <person name="Gilroy R."/>
            <person name="Ravi A."/>
            <person name="Getino M."/>
            <person name="Pursley I."/>
            <person name="Horton D.L."/>
            <person name="Alikhan N.F."/>
            <person name="Baker D."/>
            <person name="Gharbi K."/>
            <person name="Hall N."/>
            <person name="Watson M."/>
            <person name="Adriaenssens E.M."/>
            <person name="Foster-Nyarko E."/>
            <person name="Jarju S."/>
            <person name="Secka A."/>
            <person name="Antonio M."/>
            <person name="Oren A."/>
            <person name="Chaudhuri R.R."/>
            <person name="La Ragione R."/>
            <person name="Hildebrand F."/>
            <person name="Pallen M.J."/>
        </authorList>
    </citation>
    <scope>NUCLEOTIDE SEQUENCE</scope>
    <source>
        <strain evidence="3">378</strain>
    </source>
</reference>
<keyword evidence="3" id="KW-0547">Nucleotide-binding</keyword>
<accession>A0A948TFR4</accession>
<dbReference type="AlphaFoldDB" id="A0A948TFR4"/>
<proteinExistence type="predicted"/>
<dbReference type="InterPro" id="IPR018631">
    <property type="entry name" value="AAA-ATPase-like_dom"/>
</dbReference>
<evidence type="ECO:0000259" key="2">
    <source>
        <dbReference type="Pfam" id="PF09820"/>
    </source>
</evidence>
<feature type="domain" description="AAA-ATPase-like" evidence="2">
    <location>
        <begin position="19"/>
        <end position="215"/>
    </location>
</feature>
<dbReference type="Pfam" id="PF08011">
    <property type="entry name" value="PDDEXK_9"/>
    <property type="match status" value="1"/>
</dbReference>
<dbReference type="Pfam" id="PF09820">
    <property type="entry name" value="AAA-ATPase_like"/>
    <property type="match status" value="1"/>
</dbReference>
<protein>
    <submittedName>
        <fullName evidence="3">ATP-binding protein</fullName>
    </submittedName>
</protein>
<evidence type="ECO:0000256" key="1">
    <source>
        <dbReference type="SAM" id="MobiDB-lite"/>
    </source>
</evidence>
<dbReference type="InterPro" id="IPR027417">
    <property type="entry name" value="P-loop_NTPase"/>
</dbReference>
<feature type="region of interest" description="Disordered" evidence="1">
    <location>
        <begin position="584"/>
        <end position="625"/>
    </location>
</feature>
<comment type="caution">
    <text evidence="3">The sequence shown here is derived from an EMBL/GenBank/DDBJ whole genome shotgun (WGS) entry which is preliminary data.</text>
</comment>
<evidence type="ECO:0000313" key="3">
    <source>
        <dbReference type="EMBL" id="MBU3844191.1"/>
    </source>
</evidence>
<reference evidence="3" key="2">
    <citation type="submission" date="2021-04" db="EMBL/GenBank/DDBJ databases">
        <authorList>
            <person name="Gilroy R."/>
        </authorList>
    </citation>
    <scope>NUCLEOTIDE SEQUENCE</scope>
    <source>
        <strain evidence="3">378</strain>
    </source>
</reference>
<name>A0A948TFR4_9GAMM</name>
<dbReference type="InterPro" id="IPR012547">
    <property type="entry name" value="PDDEXK_9"/>
</dbReference>
<gene>
    <name evidence="3" type="ORF">H9847_04890</name>
</gene>
<organism evidence="3 4">
    <name type="scientific">Candidatus Anaerobiospirillum pullicola</name>
    <dbReference type="NCBI Taxonomy" id="2838451"/>
    <lineage>
        <taxon>Bacteria</taxon>
        <taxon>Pseudomonadati</taxon>
        <taxon>Pseudomonadota</taxon>
        <taxon>Gammaproteobacteria</taxon>
        <taxon>Aeromonadales</taxon>
        <taxon>Succinivibrionaceae</taxon>
        <taxon>Anaerobiospirillum</taxon>
    </lineage>
</organism>
<dbReference type="SUPFAM" id="SSF52540">
    <property type="entry name" value="P-loop containing nucleoside triphosphate hydrolases"/>
    <property type="match status" value="1"/>
</dbReference>
<dbReference type="PANTHER" id="PTHR34825">
    <property type="entry name" value="CONSERVED PROTEIN, WITH A WEAK D-GALACTARATE DEHYDRATASE/ALTRONATE HYDROLASE DOMAIN"/>
    <property type="match status" value="1"/>
</dbReference>
<dbReference type="EMBL" id="JAHLFE010000097">
    <property type="protein sequence ID" value="MBU3844191.1"/>
    <property type="molecule type" value="Genomic_DNA"/>
</dbReference>
<dbReference type="GO" id="GO:0005524">
    <property type="term" value="F:ATP binding"/>
    <property type="evidence" value="ECO:0007669"/>
    <property type="project" value="UniProtKB-KW"/>
</dbReference>
<evidence type="ECO:0000313" key="4">
    <source>
        <dbReference type="Proteomes" id="UP000733611"/>
    </source>
</evidence>